<proteinExistence type="predicted"/>
<name>A0A8S5TLB6_9CAUD</name>
<accession>A0A8S5TLB6</accession>
<reference evidence="1" key="1">
    <citation type="journal article" date="2021" name="Proc. Natl. Acad. Sci. U.S.A.">
        <title>A Catalog of Tens of Thousands of Viruses from Human Metagenomes Reveals Hidden Associations with Chronic Diseases.</title>
        <authorList>
            <person name="Tisza M.J."/>
            <person name="Buck C.B."/>
        </authorList>
    </citation>
    <scope>NUCLEOTIDE SEQUENCE</scope>
    <source>
        <strain evidence="1">Ctgn638</strain>
    </source>
</reference>
<sequence>MEWGIFVMFVSVFTQANITPPLHCREYDVILE</sequence>
<protein>
    <submittedName>
        <fullName evidence="1">Uncharacterized protein</fullName>
    </submittedName>
</protein>
<evidence type="ECO:0000313" key="1">
    <source>
        <dbReference type="EMBL" id="DAF63912.1"/>
    </source>
</evidence>
<organism evidence="1">
    <name type="scientific">Siphoviridae sp. ctgn638</name>
    <dbReference type="NCBI Taxonomy" id="2827913"/>
    <lineage>
        <taxon>Viruses</taxon>
        <taxon>Duplodnaviria</taxon>
        <taxon>Heunggongvirae</taxon>
        <taxon>Uroviricota</taxon>
        <taxon>Caudoviricetes</taxon>
    </lineage>
</organism>
<dbReference type="EMBL" id="BK032845">
    <property type="protein sequence ID" value="DAF63912.1"/>
    <property type="molecule type" value="Genomic_DNA"/>
</dbReference>